<keyword evidence="1" id="KW-0238">DNA-binding</keyword>
<dbReference type="AlphaFoldDB" id="J0DEJ8"/>
<dbReference type="STRING" id="857290.HMPREF9156_01213"/>
<dbReference type="Gene3D" id="1.10.1660.10">
    <property type="match status" value="1"/>
</dbReference>
<evidence type="ECO:0000313" key="3">
    <source>
        <dbReference type="EMBL" id="EJD64718.1"/>
    </source>
</evidence>
<gene>
    <name evidence="3" type="ORF">HMPREF9156_01213</name>
</gene>
<accession>J0DEJ8</accession>
<dbReference type="RefSeq" id="WP_007148276.1">
    <property type="nucleotide sequence ID" value="NZ_AKCI01000001.1"/>
</dbReference>
<feature type="domain" description="HTH merR-type" evidence="2">
    <location>
        <begin position="11"/>
        <end position="80"/>
    </location>
</feature>
<evidence type="ECO:0000313" key="4">
    <source>
        <dbReference type="Proteomes" id="UP000006415"/>
    </source>
</evidence>
<dbReference type="CDD" id="cd01109">
    <property type="entry name" value="HTH_YyaN"/>
    <property type="match status" value="1"/>
</dbReference>
<dbReference type="SMART" id="SM00422">
    <property type="entry name" value="HTH_MERR"/>
    <property type="match status" value="1"/>
</dbReference>
<dbReference type="GO" id="GO:0003677">
    <property type="term" value="F:DNA binding"/>
    <property type="evidence" value="ECO:0007669"/>
    <property type="project" value="UniProtKB-KW"/>
</dbReference>
<dbReference type="HOGENOM" id="CLU_060077_8_0_11"/>
<dbReference type="Pfam" id="PF13411">
    <property type="entry name" value="MerR_1"/>
    <property type="match status" value="1"/>
</dbReference>
<proteinExistence type="predicted"/>
<evidence type="ECO:0000259" key="2">
    <source>
        <dbReference type="PROSITE" id="PS50937"/>
    </source>
</evidence>
<dbReference type="InterPro" id="IPR009061">
    <property type="entry name" value="DNA-bd_dom_put_sf"/>
</dbReference>
<dbReference type="SUPFAM" id="SSF46955">
    <property type="entry name" value="Putative DNA-binding domain"/>
    <property type="match status" value="1"/>
</dbReference>
<dbReference type="InterPro" id="IPR047057">
    <property type="entry name" value="MerR_fam"/>
</dbReference>
<dbReference type="OrthoDB" id="9802944at2"/>
<dbReference type="Proteomes" id="UP000006415">
    <property type="component" value="Unassembled WGS sequence"/>
</dbReference>
<dbReference type="PANTHER" id="PTHR30204">
    <property type="entry name" value="REDOX-CYCLING DRUG-SENSING TRANSCRIPTIONAL ACTIVATOR SOXR"/>
    <property type="match status" value="1"/>
</dbReference>
<organism evidence="3 4">
    <name type="scientific">Scardovia wiggsiae F0424</name>
    <dbReference type="NCBI Taxonomy" id="857290"/>
    <lineage>
        <taxon>Bacteria</taxon>
        <taxon>Bacillati</taxon>
        <taxon>Actinomycetota</taxon>
        <taxon>Actinomycetes</taxon>
        <taxon>Bifidobacteriales</taxon>
        <taxon>Bifidobacteriaceae</taxon>
        <taxon>Scardovia</taxon>
    </lineage>
</organism>
<dbReference type="PANTHER" id="PTHR30204:SF83">
    <property type="entry name" value="TRANSCRIPTIONAL REGULATOR, MERR FAMILY"/>
    <property type="match status" value="1"/>
</dbReference>
<comment type="caution">
    <text evidence="3">The sequence shown here is derived from an EMBL/GenBank/DDBJ whole genome shotgun (WGS) entry which is preliminary data.</text>
</comment>
<dbReference type="InterPro" id="IPR000551">
    <property type="entry name" value="MerR-type_HTH_dom"/>
</dbReference>
<name>J0DEJ8_9BIFI</name>
<reference evidence="3 4" key="1">
    <citation type="submission" date="2012-01" db="EMBL/GenBank/DDBJ databases">
        <title>The Genome Sequence of Scardovia wiggsiae F0424.</title>
        <authorList>
            <consortium name="The Broad Institute Genome Sequencing Platform"/>
            <person name="Earl A."/>
            <person name="Ward D."/>
            <person name="Feldgarden M."/>
            <person name="Gevers D."/>
            <person name="Izard J."/>
            <person name="Ganesan A."/>
            <person name="Baranova O.V."/>
            <person name="Blanton J.M."/>
            <person name="Tanner A.C."/>
            <person name="Mathney J."/>
            <person name="Dewhirst F.E."/>
            <person name="Young S.K."/>
            <person name="Zeng Q."/>
            <person name="Gargeya S."/>
            <person name="Fitzgerald M."/>
            <person name="Haas B."/>
            <person name="Abouelleil A."/>
            <person name="Alvarado L."/>
            <person name="Arachchi H.M."/>
            <person name="Berlin A."/>
            <person name="Chapman S.B."/>
            <person name="Gearin G."/>
            <person name="Goldberg J."/>
            <person name="Griggs A."/>
            <person name="Gujja S."/>
            <person name="Hansen M."/>
            <person name="Heiman D."/>
            <person name="Howarth C."/>
            <person name="Larimer J."/>
            <person name="Lui A."/>
            <person name="MacDonald P.J.P."/>
            <person name="McCowen C."/>
            <person name="Montmayeur A."/>
            <person name="Murphy C."/>
            <person name="Neiman D."/>
            <person name="Pearson M."/>
            <person name="Priest M."/>
            <person name="Roberts A."/>
            <person name="Saif S."/>
            <person name="Shea T."/>
            <person name="Sisk P."/>
            <person name="Stolte C."/>
            <person name="Sykes S."/>
            <person name="Wortman J."/>
            <person name="Nusbaum C."/>
            <person name="Birren B."/>
        </authorList>
    </citation>
    <scope>NUCLEOTIDE SEQUENCE [LARGE SCALE GENOMIC DNA]</scope>
    <source>
        <strain evidence="3 4">F0424</strain>
    </source>
</reference>
<protein>
    <recommendedName>
        <fullName evidence="2">HTH merR-type domain-containing protein</fullName>
    </recommendedName>
</protein>
<dbReference type="PROSITE" id="PS50937">
    <property type="entry name" value="HTH_MERR_2"/>
    <property type="match status" value="1"/>
</dbReference>
<keyword evidence="4" id="KW-1185">Reference proteome</keyword>
<evidence type="ECO:0000256" key="1">
    <source>
        <dbReference type="ARBA" id="ARBA00023125"/>
    </source>
</evidence>
<dbReference type="eggNOG" id="COG0789">
    <property type="taxonomic scope" value="Bacteria"/>
</dbReference>
<sequence length="138" mass="16372">MSRATDEQSHLYTMKETCERTGMKYETLKFYCNEGLVPNLQRNEHNHRVFTERDIAWIEGLGCLRRCGLSLAEMRHYMELCMRGKSSIPERKRMLDEKYKALHARLKEINDSIAYIDNKQCFYNNVLAGRTEYHSNLI</sequence>
<dbReference type="GO" id="GO:0003700">
    <property type="term" value="F:DNA-binding transcription factor activity"/>
    <property type="evidence" value="ECO:0007669"/>
    <property type="project" value="InterPro"/>
</dbReference>
<dbReference type="EMBL" id="AGZS01000006">
    <property type="protein sequence ID" value="EJD64718.1"/>
    <property type="molecule type" value="Genomic_DNA"/>
</dbReference>